<dbReference type="CDD" id="cd02068">
    <property type="entry name" value="radical_SAM_B12_BD"/>
    <property type="match status" value="1"/>
</dbReference>
<keyword evidence="3" id="KW-0808">Transferase</keyword>
<evidence type="ECO:0000259" key="8">
    <source>
        <dbReference type="PROSITE" id="PS51332"/>
    </source>
</evidence>
<dbReference type="SFLD" id="SFLDG01123">
    <property type="entry name" value="methyltransferase_(Class_B)"/>
    <property type="match status" value="1"/>
</dbReference>
<dbReference type="SUPFAM" id="SSF102114">
    <property type="entry name" value="Radical SAM enzymes"/>
    <property type="match status" value="1"/>
</dbReference>
<dbReference type="Proteomes" id="UP000028542">
    <property type="component" value="Unassembled WGS sequence"/>
</dbReference>
<keyword evidence="5" id="KW-0479">Metal-binding</keyword>
<evidence type="ECO:0000256" key="1">
    <source>
        <dbReference type="ARBA" id="ARBA00001966"/>
    </source>
</evidence>
<evidence type="ECO:0000259" key="9">
    <source>
        <dbReference type="PROSITE" id="PS51918"/>
    </source>
</evidence>
<comment type="cofactor">
    <cofactor evidence="1">
        <name>[4Fe-4S] cluster</name>
        <dbReference type="ChEBI" id="CHEBI:49883"/>
    </cofactor>
</comment>
<dbReference type="PROSITE" id="PS51332">
    <property type="entry name" value="B12_BINDING"/>
    <property type="match status" value="1"/>
</dbReference>
<dbReference type="InterPro" id="IPR023404">
    <property type="entry name" value="rSAM_horseshoe"/>
</dbReference>
<keyword evidence="6" id="KW-0408">Iron</keyword>
<dbReference type="InterPro" id="IPR034466">
    <property type="entry name" value="Methyltransferase_Class_B"/>
</dbReference>
<evidence type="ECO:0000313" key="11">
    <source>
        <dbReference type="Proteomes" id="UP000028542"/>
    </source>
</evidence>
<protein>
    <submittedName>
        <fullName evidence="10">Radical SAM protein</fullName>
    </submittedName>
</protein>
<dbReference type="GO" id="GO:0003824">
    <property type="term" value="F:catalytic activity"/>
    <property type="evidence" value="ECO:0007669"/>
    <property type="project" value="InterPro"/>
</dbReference>
<dbReference type="PROSITE" id="PS51918">
    <property type="entry name" value="RADICAL_SAM"/>
    <property type="match status" value="1"/>
</dbReference>
<dbReference type="Pfam" id="PF04055">
    <property type="entry name" value="Radical_SAM"/>
    <property type="match status" value="1"/>
</dbReference>
<organism evidence="10 11">
    <name type="scientific">Clostridium sulfidigenes</name>
    <dbReference type="NCBI Taxonomy" id="318464"/>
    <lineage>
        <taxon>Bacteria</taxon>
        <taxon>Bacillati</taxon>
        <taxon>Bacillota</taxon>
        <taxon>Clostridia</taxon>
        <taxon>Eubacteriales</taxon>
        <taxon>Clostridiaceae</taxon>
        <taxon>Clostridium</taxon>
    </lineage>
</organism>
<evidence type="ECO:0000256" key="5">
    <source>
        <dbReference type="ARBA" id="ARBA00022723"/>
    </source>
</evidence>
<keyword evidence="7" id="KW-0411">Iron-sulfur</keyword>
<dbReference type="InterPro" id="IPR006638">
    <property type="entry name" value="Elp3/MiaA/NifB-like_rSAM"/>
</dbReference>
<dbReference type="PANTHER" id="PTHR43409">
    <property type="entry name" value="ANAEROBIC MAGNESIUM-PROTOPORPHYRIN IX MONOMETHYL ESTER CYCLASE-RELATED"/>
    <property type="match status" value="1"/>
</dbReference>
<keyword evidence="4" id="KW-0949">S-adenosyl-L-methionine</keyword>
<dbReference type="CDD" id="cd01335">
    <property type="entry name" value="Radical_SAM"/>
    <property type="match status" value="1"/>
</dbReference>
<dbReference type="GO" id="GO:0051539">
    <property type="term" value="F:4 iron, 4 sulfur cluster binding"/>
    <property type="evidence" value="ECO:0007669"/>
    <property type="project" value="UniProtKB-KW"/>
</dbReference>
<dbReference type="GO" id="GO:0046872">
    <property type="term" value="F:metal ion binding"/>
    <property type="evidence" value="ECO:0007669"/>
    <property type="project" value="UniProtKB-KW"/>
</dbReference>
<dbReference type="Gene3D" id="3.40.50.280">
    <property type="entry name" value="Cobalamin-binding domain"/>
    <property type="match status" value="1"/>
</dbReference>
<dbReference type="eggNOG" id="COG1032">
    <property type="taxonomic scope" value="Bacteria"/>
</dbReference>
<name>A0A084JEH7_9CLOT</name>
<feature type="domain" description="Radical SAM core" evidence="9">
    <location>
        <begin position="156"/>
        <end position="374"/>
    </location>
</feature>
<evidence type="ECO:0000256" key="2">
    <source>
        <dbReference type="ARBA" id="ARBA00022603"/>
    </source>
</evidence>
<evidence type="ECO:0000256" key="6">
    <source>
        <dbReference type="ARBA" id="ARBA00023004"/>
    </source>
</evidence>
<dbReference type="GO" id="GO:0031419">
    <property type="term" value="F:cobalamin binding"/>
    <property type="evidence" value="ECO:0007669"/>
    <property type="project" value="InterPro"/>
</dbReference>
<proteinExistence type="predicted"/>
<feature type="domain" description="B12-binding" evidence="8">
    <location>
        <begin position="2"/>
        <end position="133"/>
    </location>
</feature>
<dbReference type="InterPro" id="IPR058240">
    <property type="entry name" value="rSAM_sf"/>
</dbReference>
<reference evidence="10 11" key="1">
    <citation type="submission" date="2014-07" db="EMBL/GenBank/DDBJ databases">
        <title>Draft genome of Clostridium sulfidigenes 113A isolated from sediments associated with methane hydrate from Krishna Godavari basin.</title>
        <authorList>
            <person name="Honkalas V.S."/>
            <person name="Dabir A.P."/>
            <person name="Arora P."/>
            <person name="Dhakephalkar P.K."/>
        </authorList>
    </citation>
    <scope>NUCLEOTIDE SEQUENCE [LARGE SCALE GENOMIC DNA]</scope>
    <source>
        <strain evidence="10 11">113A</strain>
    </source>
</reference>
<dbReference type="RefSeq" id="WP_035131280.1">
    <property type="nucleotide sequence ID" value="NZ_JPMD01000013.1"/>
</dbReference>
<evidence type="ECO:0000256" key="3">
    <source>
        <dbReference type="ARBA" id="ARBA00022679"/>
    </source>
</evidence>
<dbReference type="STRING" id="318464.IO99_05960"/>
<gene>
    <name evidence="10" type="ORF">IO99_05960</name>
</gene>
<dbReference type="PANTHER" id="PTHR43409:SF7">
    <property type="entry name" value="BLL1977 PROTEIN"/>
    <property type="match status" value="1"/>
</dbReference>
<dbReference type="Pfam" id="PF02310">
    <property type="entry name" value="B12-binding"/>
    <property type="match status" value="1"/>
</dbReference>
<keyword evidence="11" id="KW-1185">Reference proteome</keyword>
<dbReference type="InterPro" id="IPR007197">
    <property type="entry name" value="rSAM"/>
</dbReference>
<comment type="caution">
    <text evidence="10">The sequence shown here is derived from an EMBL/GenBank/DDBJ whole genome shotgun (WGS) entry which is preliminary data.</text>
</comment>
<keyword evidence="2" id="KW-0489">Methyltransferase</keyword>
<sequence>MKIKFILPALEEAKSPYWRPIKYSLFPPLGLATLASLCDDSDEIEVVDEHIEEINLNDEPDLVCIESYITNANRAYEIADFYRKRGIKVAIGGIHATSLPIEAKNHADTVLLGLGERSFPEFLKDFKEGNIKEFYEQGEVLLDNLPLPRRDLFKQEKYLVPNSMVFSRGCPNKCSFCYVSSFYKGGKSFFVYKVDRILKEIESMKGRHLYFLDDNIFADKKLSRQVFKEMRGMNRVFQGAITVDSILQDDTIDLAYEAGFRSAFIGFESINKQNLIQANKGSNIGKDYSKAIKKLDELGIMINGSFIFGLDSDTLDVFDRTTEWAVNSGITTATNHILTPYPGTGIFNKMDEDKRIITKDWRLYDTRHLVFNHPNITKEEMESGYNRAYKDFYRWRNIYKASKEHEELRMRLKHFTYAGAWKKFEPVWNFLIKNELLSKSRSSLVRTLK</sequence>
<dbReference type="SFLD" id="SFLDS00029">
    <property type="entry name" value="Radical_SAM"/>
    <property type="match status" value="1"/>
</dbReference>
<dbReference type="GO" id="GO:0005829">
    <property type="term" value="C:cytosol"/>
    <property type="evidence" value="ECO:0007669"/>
    <property type="project" value="TreeGrafter"/>
</dbReference>
<dbReference type="EMBL" id="JPMD01000013">
    <property type="protein sequence ID" value="KEZ87361.1"/>
    <property type="molecule type" value="Genomic_DNA"/>
</dbReference>
<evidence type="ECO:0000256" key="4">
    <source>
        <dbReference type="ARBA" id="ARBA00022691"/>
    </source>
</evidence>
<dbReference type="SFLD" id="SFLDG01082">
    <property type="entry name" value="B12-binding_domain_containing"/>
    <property type="match status" value="1"/>
</dbReference>
<evidence type="ECO:0000313" key="10">
    <source>
        <dbReference type="EMBL" id="KEZ87361.1"/>
    </source>
</evidence>
<dbReference type="AlphaFoldDB" id="A0A084JEH7"/>
<dbReference type="SMART" id="SM00729">
    <property type="entry name" value="Elp3"/>
    <property type="match status" value="1"/>
</dbReference>
<accession>A0A084JEH7</accession>
<dbReference type="InterPro" id="IPR051198">
    <property type="entry name" value="BchE-like"/>
</dbReference>
<dbReference type="InterPro" id="IPR006158">
    <property type="entry name" value="Cobalamin-bd"/>
</dbReference>
<evidence type="ECO:0000256" key="7">
    <source>
        <dbReference type="ARBA" id="ARBA00023014"/>
    </source>
</evidence>
<dbReference type="Gene3D" id="3.80.30.20">
    <property type="entry name" value="tm_1862 like domain"/>
    <property type="match status" value="1"/>
</dbReference>